<reference evidence="1" key="1">
    <citation type="journal article" date="2014" name="Front. Microbiol.">
        <title>High frequency of phylogenetically diverse reductive dehalogenase-homologous genes in deep subseafloor sedimentary metagenomes.</title>
        <authorList>
            <person name="Kawai M."/>
            <person name="Futagami T."/>
            <person name="Toyoda A."/>
            <person name="Takaki Y."/>
            <person name="Nishi S."/>
            <person name="Hori S."/>
            <person name="Arai W."/>
            <person name="Tsubouchi T."/>
            <person name="Morono Y."/>
            <person name="Uchiyama I."/>
            <person name="Ito T."/>
            <person name="Fujiyama A."/>
            <person name="Inagaki F."/>
            <person name="Takami H."/>
        </authorList>
    </citation>
    <scope>NUCLEOTIDE SEQUENCE</scope>
    <source>
        <strain evidence="1">Expedition CK06-06</strain>
    </source>
</reference>
<evidence type="ECO:0000313" key="1">
    <source>
        <dbReference type="EMBL" id="GAH50572.1"/>
    </source>
</evidence>
<dbReference type="AlphaFoldDB" id="X1G007"/>
<proteinExistence type="predicted"/>
<feature type="non-terminal residue" evidence="1">
    <location>
        <position position="1"/>
    </location>
</feature>
<gene>
    <name evidence="1" type="ORF">S03H2_29701</name>
</gene>
<dbReference type="EMBL" id="BARU01017938">
    <property type="protein sequence ID" value="GAH50572.1"/>
    <property type="molecule type" value="Genomic_DNA"/>
</dbReference>
<sequence length="29" mass="3292">LLINQGVYMVLKIHGISTSFYRQVGKTKP</sequence>
<protein>
    <submittedName>
        <fullName evidence="1">Uncharacterized protein</fullName>
    </submittedName>
</protein>
<organism evidence="1">
    <name type="scientific">marine sediment metagenome</name>
    <dbReference type="NCBI Taxonomy" id="412755"/>
    <lineage>
        <taxon>unclassified sequences</taxon>
        <taxon>metagenomes</taxon>
        <taxon>ecological metagenomes</taxon>
    </lineage>
</organism>
<name>X1G007_9ZZZZ</name>
<accession>X1G007</accession>
<comment type="caution">
    <text evidence="1">The sequence shown here is derived from an EMBL/GenBank/DDBJ whole genome shotgun (WGS) entry which is preliminary data.</text>
</comment>